<reference evidence="2 3" key="1">
    <citation type="submission" date="2019-07" db="EMBL/GenBank/DDBJ databases">
        <title>antibiotic susceptibility of plant-derived lactic acid bacteria.</title>
        <authorList>
            <person name="Sugiyama M."/>
            <person name="Noda M."/>
        </authorList>
    </citation>
    <scope>NUCLEOTIDE SEQUENCE [LARGE SCALE GENOMIC DNA]</scope>
    <source>
        <strain evidence="2 3">15-1A</strain>
    </source>
</reference>
<keyword evidence="1" id="KW-0732">Signal</keyword>
<feature type="chain" id="PRO_5042521111" evidence="1">
    <location>
        <begin position="28"/>
        <end position="187"/>
    </location>
</feature>
<name>A0AAI8WDQ0_ENTMU</name>
<proteinExistence type="predicted"/>
<dbReference type="Proteomes" id="UP000509460">
    <property type="component" value="Chromosome"/>
</dbReference>
<dbReference type="RefSeq" id="WP_178946553.1">
    <property type="nucleotide sequence ID" value="NZ_AP019810.1"/>
</dbReference>
<evidence type="ECO:0000256" key="1">
    <source>
        <dbReference type="SAM" id="SignalP"/>
    </source>
</evidence>
<feature type="signal peptide" evidence="1">
    <location>
        <begin position="1"/>
        <end position="27"/>
    </location>
</feature>
<evidence type="ECO:0000313" key="3">
    <source>
        <dbReference type="Proteomes" id="UP000509460"/>
    </source>
</evidence>
<dbReference type="EMBL" id="AP019810">
    <property type="protein sequence ID" value="BBM14650.1"/>
    <property type="molecule type" value="Genomic_DNA"/>
</dbReference>
<dbReference type="AlphaFoldDB" id="A0AAI8WDQ0"/>
<gene>
    <name evidence="2" type="ORF">EM151A_1445</name>
</gene>
<organism evidence="2 3">
    <name type="scientific">Enterococcus mundtii</name>
    <dbReference type="NCBI Taxonomy" id="53346"/>
    <lineage>
        <taxon>Bacteria</taxon>
        <taxon>Bacillati</taxon>
        <taxon>Bacillota</taxon>
        <taxon>Bacilli</taxon>
        <taxon>Lactobacillales</taxon>
        <taxon>Enterococcaceae</taxon>
        <taxon>Enterococcus</taxon>
    </lineage>
</organism>
<sequence length="187" mass="20581">MKKFISLSLSALALSSFLMFNATQANATENNYDNNYNLNVSRGPLTGPDGENLYPGGGPSHFMTNIINDRFSNWNSSIFSPWRGNPTMMNNTLTLPRNSEVTSTPVSFTGNERYKVTIGNLNGTINAAIWDQTSGLVLSEQTLTGNGNDVSFDYTHPNRWPATGPSIIGLFVESNTSTASYFRVDRY</sequence>
<accession>A0AAI8WDQ0</accession>
<protein>
    <submittedName>
        <fullName evidence="2">Uncharacterized protein</fullName>
    </submittedName>
</protein>
<evidence type="ECO:0000313" key="2">
    <source>
        <dbReference type="EMBL" id="BBM14650.1"/>
    </source>
</evidence>